<evidence type="ECO:0000256" key="13">
    <source>
        <dbReference type="ARBA" id="ARBA00023316"/>
    </source>
</evidence>
<evidence type="ECO:0000256" key="5">
    <source>
        <dbReference type="ARBA" id="ARBA00022475"/>
    </source>
</evidence>
<keyword evidence="10 17" id="KW-1133">Transmembrane helix</keyword>
<feature type="transmembrane region" description="Helical" evidence="17">
    <location>
        <begin position="123"/>
        <end position="142"/>
    </location>
</feature>
<feature type="transmembrane region" description="Helical" evidence="17">
    <location>
        <begin position="224"/>
        <end position="250"/>
    </location>
</feature>
<keyword evidence="8 17" id="KW-0133">Cell shape</keyword>
<proteinExistence type="inferred from homology"/>
<evidence type="ECO:0000256" key="15">
    <source>
        <dbReference type="ARBA" id="ARBA00032932"/>
    </source>
</evidence>
<evidence type="ECO:0000256" key="6">
    <source>
        <dbReference type="ARBA" id="ARBA00022692"/>
    </source>
</evidence>
<evidence type="ECO:0000256" key="10">
    <source>
        <dbReference type="ARBA" id="ARBA00022989"/>
    </source>
</evidence>
<keyword evidence="13 17" id="KW-0961">Cell wall biogenesis/degradation</keyword>
<dbReference type="InterPro" id="IPR003824">
    <property type="entry name" value="UppP"/>
</dbReference>
<feature type="transmembrane region" description="Helical" evidence="17">
    <location>
        <begin position="193"/>
        <end position="212"/>
    </location>
</feature>
<keyword evidence="9 17" id="KW-0573">Peptidoglycan synthesis</keyword>
<comment type="function">
    <text evidence="17">Catalyzes the dephosphorylation of undecaprenyl diphosphate (UPP). Confers resistance to bacitracin.</text>
</comment>
<keyword evidence="5 17" id="KW-1003">Cell membrane</keyword>
<gene>
    <name evidence="17" type="primary">uppP</name>
    <name evidence="18" type="ORF">H8717_04485</name>
</gene>
<protein>
    <recommendedName>
        <fullName evidence="4 17">Undecaprenyl-diphosphatase</fullName>
        <ecNumber evidence="3 17">3.6.1.27</ecNumber>
    </recommendedName>
    <alternativeName>
        <fullName evidence="15 17">Bacitracin resistance protein</fullName>
    </alternativeName>
    <alternativeName>
        <fullName evidence="14 17">Undecaprenyl pyrophosphate phosphatase</fullName>
    </alternativeName>
</protein>
<evidence type="ECO:0000313" key="18">
    <source>
        <dbReference type="EMBL" id="MBC8575670.1"/>
    </source>
</evidence>
<keyword evidence="7 17" id="KW-0378">Hydrolase</keyword>
<keyword evidence="19" id="KW-1185">Reference proteome</keyword>
<evidence type="ECO:0000256" key="11">
    <source>
        <dbReference type="ARBA" id="ARBA00023136"/>
    </source>
</evidence>
<comment type="miscellaneous">
    <text evidence="17">Bacitracin is thought to be involved in the inhibition of peptidoglycan synthesis by sequestering undecaprenyl diphosphate, thereby reducing the pool of lipid carrier available.</text>
</comment>
<keyword evidence="12 17" id="KW-0046">Antibiotic resistance</keyword>
<dbReference type="EMBL" id="JACRTB010000006">
    <property type="protein sequence ID" value="MBC8575670.1"/>
    <property type="molecule type" value="Genomic_DNA"/>
</dbReference>
<sequence>MSMTEAIIQGIIQGLTEFLPVSSSGHLALYQYFTGNNSESGALFSLVLHLGTLVAVFIAFWGSIRPLVQEFFCMLGDLFKGRFSLRTQRPQRRMIFLLFVSLLPLALTFLLKDLMQGVAADGNIIVEGVCFLVTSALLLLANSCPPGRIKAGHMSYRAAAAIGIAQAVAPLPGISRSGSTLSTGLILGLDRKFALDFSFIMGIPAVIGALLLDAKEILGGGLGLPLGVVLAGLVTSLVFGLLAIGMVRWLVASQKLQWFGFYTLLLGVLTLGVGIYDAAAGHPVQAAVIALFAK</sequence>
<reference evidence="18 19" key="1">
    <citation type="submission" date="2020-08" db="EMBL/GenBank/DDBJ databases">
        <title>Genome public.</title>
        <authorList>
            <person name="Liu C."/>
            <person name="Sun Q."/>
        </authorList>
    </citation>
    <scope>NUCLEOTIDE SEQUENCE [LARGE SCALE GENOMIC DNA]</scope>
    <source>
        <strain evidence="18 19">BX1</strain>
    </source>
</reference>
<evidence type="ECO:0000256" key="2">
    <source>
        <dbReference type="ARBA" id="ARBA00010621"/>
    </source>
</evidence>
<name>A0ABR7NH25_9FIRM</name>
<evidence type="ECO:0000313" key="19">
    <source>
        <dbReference type="Proteomes" id="UP000658131"/>
    </source>
</evidence>
<evidence type="ECO:0000256" key="3">
    <source>
        <dbReference type="ARBA" id="ARBA00012374"/>
    </source>
</evidence>
<evidence type="ECO:0000256" key="17">
    <source>
        <dbReference type="HAMAP-Rule" id="MF_01006"/>
    </source>
</evidence>
<comment type="catalytic activity">
    <reaction evidence="16 17">
        <text>di-trans,octa-cis-undecaprenyl diphosphate + H2O = di-trans,octa-cis-undecaprenyl phosphate + phosphate + H(+)</text>
        <dbReference type="Rhea" id="RHEA:28094"/>
        <dbReference type="ChEBI" id="CHEBI:15377"/>
        <dbReference type="ChEBI" id="CHEBI:15378"/>
        <dbReference type="ChEBI" id="CHEBI:43474"/>
        <dbReference type="ChEBI" id="CHEBI:58405"/>
        <dbReference type="ChEBI" id="CHEBI:60392"/>
        <dbReference type="EC" id="3.6.1.27"/>
    </reaction>
</comment>
<dbReference type="Proteomes" id="UP000658131">
    <property type="component" value="Unassembled WGS sequence"/>
</dbReference>
<comment type="subcellular location">
    <subcellularLocation>
        <location evidence="1 17">Cell membrane</location>
        <topology evidence="1 17">Multi-pass membrane protein</topology>
    </subcellularLocation>
</comment>
<evidence type="ECO:0000256" key="4">
    <source>
        <dbReference type="ARBA" id="ARBA00021581"/>
    </source>
</evidence>
<dbReference type="RefSeq" id="WP_262399291.1">
    <property type="nucleotide sequence ID" value="NZ_JACRTB010000006.1"/>
</dbReference>
<dbReference type="PANTHER" id="PTHR30622:SF4">
    <property type="entry name" value="UNDECAPRENYL-DIPHOSPHATASE"/>
    <property type="match status" value="1"/>
</dbReference>
<organism evidence="18 19">
    <name type="scientific">Yanshouia hominis</name>
    <dbReference type="NCBI Taxonomy" id="2763673"/>
    <lineage>
        <taxon>Bacteria</taxon>
        <taxon>Bacillati</taxon>
        <taxon>Bacillota</taxon>
        <taxon>Clostridia</taxon>
        <taxon>Eubacteriales</taxon>
        <taxon>Oscillospiraceae</taxon>
        <taxon>Yanshouia</taxon>
    </lineage>
</organism>
<dbReference type="HAMAP" id="MF_01006">
    <property type="entry name" value="Undec_diphosphatase"/>
    <property type="match status" value="1"/>
</dbReference>
<evidence type="ECO:0000256" key="16">
    <source>
        <dbReference type="ARBA" id="ARBA00047594"/>
    </source>
</evidence>
<dbReference type="Pfam" id="PF02673">
    <property type="entry name" value="BacA"/>
    <property type="match status" value="1"/>
</dbReference>
<evidence type="ECO:0000256" key="7">
    <source>
        <dbReference type="ARBA" id="ARBA00022801"/>
    </source>
</evidence>
<evidence type="ECO:0000256" key="8">
    <source>
        <dbReference type="ARBA" id="ARBA00022960"/>
    </source>
</evidence>
<comment type="caution">
    <text evidence="18">The sequence shown here is derived from an EMBL/GenBank/DDBJ whole genome shotgun (WGS) entry which is preliminary data.</text>
</comment>
<evidence type="ECO:0000256" key="9">
    <source>
        <dbReference type="ARBA" id="ARBA00022984"/>
    </source>
</evidence>
<evidence type="ECO:0000256" key="12">
    <source>
        <dbReference type="ARBA" id="ARBA00023251"/>
    </source>
</evidence>
<feature type="transmembrane region" description="Helical" evidence="17">
    <location>
        <begin position="94"/>
        <end position="111"/>
    </location>
</feature>
<keyword evidence="6 17" id="KW-0812">Transmembrane</keyword>
<comment type="similarity">
    <text evidence="2 17">Belongs to the UppP family.</text>
</comment>
<dbReference type="EC" id="3.6.1.27" evidence="3 17"/>
<accession>A0ABR7NH25</accession>
<feature type="transmembrane region" description="Helical" evidence="17">
    <location>
        <begin position="256"/>
        <end position="276"/>
    </location>
</feature>
<evidence type="ECO:0000256" key="1">
    <source>
        <dbReference type="ARBA" id="ARBA00004651"/>
    </source>
</evidence>
<feature type="transmembrane region" description="Helical" evidence="17">
    <location>
        <begin position="42"/>
        <end position="64"/>
    </location>
</feature>
<evidence type="ECO:0000256" key="14">
    <source>
        <dbReference type="ARBA" id="ARBA00032707"/>
    </source>
</evidence>
<dbReference type="PANTHER" id="PTHR30622">
    <property type="entry name" value="UNDECAPRENYL-DIPHOSPHATASE"/>
    <property type="match status" value="1"/>
</dbReference>
<keyword evidence="11 17" id="KW-0472">Membrane</keyword>